<dbReference type="Proteomes" id="UP000093523">
    <property type="component" value="Unassembled WGS sequence"/>
</dbReference>
<reference evidence="3 4" key="1">
    <citation type="submission" date="2016-06" db="EMBL/GenBank/DDBJ databases">
        <authorList>
            <person name="Kjaerup R.B."/>
            <person name="Dalgaard T.S."/>
            <person name="Juul-Madsen H.R."/>
        </authorList>
    </citation>
    <scope>NUCLEOTIDE SEQUENCE [LARGE SCALE GENOMIC DNA]</scope>
    <source>
        <strain evidence="3 4">1S159</strain>
    </source>
</reference>
<keyword evidence="2" id="KW-0472">Membrane</keyword>
<accession>A0A1B9NW43</accession>
<sequence>MQIFSSSIIGIIIGAMSVYFTAYLKEKGKSRALQENINDLEDEKQSIISKYQKDIEDVKKAHQLDIEKRKHQYESKKSQYYQFMQEIDEFNGCLARTLSDDLSQIMLKFYEYASGVSSASKNALTVEFNQRARTAVENVKTQEMKLFSRLNAFKLSTNNEIITLLEEMMGDIQKSEKILVDILEYIGSPKFQISRNVPESILIISDSNRSNLANTKAKLMAALKYDLDEI</sequence>
<comment type="caution">
    <text evidence="3">The sequence shown here is derived from an EMBL/GenBank/DDBJ whole genome shotgun (WGS) entry which is preliminary data.</text>
</comment>
<evidence type="ECO:0000256" key="1">
    <source>
        <dbReference type="SAM" id="Coils"/>
    </source>
</evidence>
<evidence type="ECO:0000313" key="3">
    <source>
        <dbReference type="EMBL" id="OCH19267.1"/>
    </source>
</evidence>
<keyword evidence="1" id="KW-0175">Coiled coil</keyword>
<feature type="coiled-coil region" evidence="1">
    <location>
        <begin position="23"/>
        <end position="50"/>
    </location>
</feature>
<organism evidence="3 4">
    <name type="scientific">Aliivibrio logei</name>
    <name type="common">Vibrio logei</name>
    <dbReference type="NCBI Taxonomy" id="688"/>
    <lineage>
        <taxon>Bacteria</taxon>
        <taxon>Pseudomonadati</taxon>
        <taxon>Pseudomonadota</taxon>
        <taxon>Gammaproteobacteria</taxon>
        <taxon>Vibrionales</taxon>
        <taxon>Vibrionaceae</taxon>
        <taxon>Aliivibrio</taxon>
    </lineage>
</organism>
<dbReference type="AlphaFoldDB" id="A0A1B9NW43"/>
<protein>
    <submittedName>
        <fullName evidence="3">Uncharacterized protein</fullName>
    </submittedName>
</protein>
<proteinExistence type="predicted"/>
<name>A0A1B9NW43_ALILO</name>
<keyword evidence="2" id="KW-0812">Transmembrane</keyword>
<evidence type="ECO:0000313" key="4">
    <source>
        <dbReference type="Proteomes" id="UP000093523"/>
    </source>
</evidence>
<dbReference type="STRING" id="688.A6E04_16810"/>
<gene>
    <name evidence="3" type="ORF">A6E04_16810</name>
</gene>
<dbReference type="EMBL" id="MAJU01000020">
    <property type="protein sequence ID" value="OCH19267.1"/>
    <property type="molecule type" value="Genomic_DNA"/>
</dbReference>
<feature type="transmembrane region" description="Helical" evidence="2">
    <location>
        <begin position="6"/>
        <end position="24"/>
    </location>
</feature>
<evidence type="ECO:0000256" key="2">
    <source>
        <dbReference type="SAM" id="Phobius"/>
    </source>
</evidence>
<keyword evidence="2" id="KW-1133">Transmembrane helix</keyword>